<evidence type="ECO:0000256" key="9">
    <source>
        <dbReference type="SAM" id="Phobius"/>
    </source>
</evidence>
<keyword evidence="7" id="KW-0067">ATP-binding</keyword>
<dbReference type="GO" id="GO:0000156">
    <property type="term" value="F:phosphorelay response regulator activity"/>
    <property type="evidence" value="ECO:0007669"/>
    <property type="project" value="TreeGrafter"/>
</dbReference>
<keyword evidence="4" id="KW-0808">Transferase</keyword>
<keyword evidence="9" id="KW-0472">Membrane</keyword>
<dbReference type="Proteomes" id="UP000035068">
    <property type="component" value="Unassembled WGS sequence"/>
</dbReference>
<evidence type="ECO:0000256" key="3">
    <source>
        <dbReference type="ARBA" id="ARBA00022553"/>
    </source>
</evidence>
<dbReference type="InterPro" id="IPR003661">
    <property type="entry name" value="HisK_dim/P_dom"/>
</dbReference>
<proteinExistence type="predicted"/>
<dbReference type="CDD" id="cd00082">
    <property type="entry name" value="HisKA"/>
    <property type="match status" value="1"/>
</dbReference>
<reference evidence="11 12" key="1">
    <citation type="submission" date="2014-12" db="EMBL/GenBank/DDBJ databases">
        <title>Genomes of Geoalkalibacter ferrihydriticus and Geoalkalibacter subterraneus, two haloalkaliphilic metal-reducing members of the Geobacteraceae.</title>
        <authorList>
            <person name="Badalamenti J.P."/>
            <person name="Torres C.I."/>
            <person name="Krajmalnik-Brown R."/>
            <person name="Bond D.R."/>
        </authorList>
    </citation>
    <scope>NUCLEOTIDE SEQUENCE [LARGE SCALE GENOMIC DNA]</scope>
    <source>
        <strain evidence="11 12">DSM 17813</strain>
    </source>
</reference>
<dbReference type="GO" id="GO:0005524">
    <property type="term" value="F:ATP binding"/>
    <property type="evidence" value="ECO:0007669"/>
    <property type="project" value="UniProtKB-KW"/>
</dbReference>
<dbReference type="PROSITE" id="PS50109">
    <property type="entry name" value="HIS_KIN"/>
    <property type="match status" value="1"/>
</dbReference>
<feature type="transmembrane region" description="Helical" evidence="9">
    <location>
        <begin position="21"/>
        <end position="43"/>
    </location>
</feature>
<feature type="transmembrane region" description="Helical" evidence="9">
    <location>
        <begin position="71"/>
        <end position="95"/>
    </location>
</feature>
<dbReference type="GO" id="GO:0030295">
    <property type="term" value="F:protein kinase activator activity"/>
    <property type="evidence" value="ECO:0007669"/>
    <property type="project" value="TreeGrafter"/>
</dbReference>
<evidence type="ECO:0000313" key="12">
    <source>
        <dbReference type="Proteomes" id="UP000035068"/>
    </source>
</evidence>
<keyword evidence="6 11" id="KW-0418">Kinase</keyword>
<dbReference type="Gene3D" id="1.10.287.130">
    <property type="match status" value="1"/>
</dbReference>
<evidence type="ECO:0000313" key="11">
    <source>
        <dbReference type="EMBL" id="KIH76211.1"/>
    </source>
</evidence>
<evidence type="ECO:0000256" key="4">
    <source>
        <dbReference type="ARBA" id="ARBA00022679"/>
    </source>
</evidence>
<dbReference type="EMBL" id="JWJD01000004">
    <property type="protein sequence ID" value="KIH76211.1"/>
    <property type="molecule type" value="Genomic_DNA"/>
</dbReference>
<dbReference type="SMART" id="SM00388">
    <property type="entry name" value="HisKA"/>
    <property type="match status" value="1"/>
</dbReference>
<dbReference type="InterPro" id="IPR004358">
    <property type="entry name" value="Sig_transdc_His_kin-like_C"/>
</dbReference>
<dbReference type="PRINTS" id="PR00344">
    <property type="entry name" value="BCTRLSENSOR"/>
</dbReference>
<dbReference type="PANTHER" id="PTHR42878">
    <property type="entry name" value="TWO-COMPONENT HISTIDINE KINASE"/>
    <property type="match status" value="1"/>
</dbReference>
<evidence type="ECO:0000256" key="1">
    <source>
        <dbReference type="ARBA" id="ARBA00000085"/>
    </source>
</evidence>
<dbReference type="Pfam" id="PF02518">
    <property type="entry name" value="HATPase_c"/>
    <property type="match status" value="1"/>
</dbReference>
<dbReference type="SUPFAM" id="SSF47384">
    <property type="entry name" value="Homodimeric domain of signal transducing histidine kinase"/>
    <property type="match status" value="1"/>
</dbReference>
<dbReference type="Gene3D" id="3.30.565.10">
    <property type="entry name" value="Histidine kinase-like ATPase, C-terminal domain"/>
    <property type="match status" value="1"/>
</dbReference>
<dbReference type="AlphaFoldDB" id="A0A0C2HGW9"/>
<protein>
    <recommendedName>
        <fullName evidence="2">histidine kinase</fullName>
        <ecNumber evidence="2">2.7.13.3</ecNumber>
    </recommendedName>
</protein>
<comment type="caution">
    <text evidence="11">The sequence shown here is derived from an EMBL/GenBank/DDBJ whole genome shotgun (WGS) entry which is preliminary data.</text>
</comment>
<keyword evidence="3" id="KW-0597">Phosphoprotein</keyword>
<keyword evidence="9" id="KW-1133">Transmembrane helix</keyword>
<organism evidence="11 12">
    <name type="scientific">Geoalkalibacter ferrihydriticus DSM 17813</name>
    <dbReference type="NCBI Taxonomy" id="1121915"/>
    <lineage>
        <taxon>Bacteria</taxon>
        <taxon>Pseudomonadati</taxon>
        <taxon>Thermodesulfobacteriota</taxon>
        <taxon>Desulfuromonadia</taxon>
        <taxon>Desulfuromonadales</taxon>
        <taxon>Geoalkalibacteraceae</taxon>
        <taxon>Geoalkalibacter</taxon>
    </lineage>
</organism>
<comment type="catalytic activity">
    <reaction evidence="1">
        <text>ATP + protein L-histidine = ADP + protein N-phospho-L-histidine.</text>
        <dbReference type="EC" id="2.7.13.3"/>
    </reaction>
</comment>
<dbReference type="Pfam" id="PF00512">
    <property type="entry name" value="HisKA"/>
    <property type="match status" value="1"/>
</dbReference>
<evidence type="ECO:0000256" key="2">
    <source>
        <dbReference type="ARBA" id="ARBA00012438"/>
    </source>
</evidence>
<dbReference type="EC" id="2.7.13.3" evidence="2"/>
<evidence type="ECO:0000259" key="10">
    <source>
        <dbReference type="PROSITE" id="PS50109"/>
    </source>
</evidence>
<dbReference type="GO" id="GO:0007234">
    <property type="term" value="P:osmosensory signaling via phosphorelay pathway"/>
    <property type="evidence" value="ECO:0007669"/>
    <property type="project" value="TreeGrafter"/>
</dbReference>
<sequence>MHSGNPLFSEYRPVMKFWRKLFNPFIALVAIQLAWLLVVLVWIRWFVSSHQRLRELAEKYSPELLHGTIDWVLLAEGLVLLVLILGGVYVIFIYWRRQAALYREQKKFISQVTHELKSPLASLQLHLETIRLRHPSPEQLEGFVSTMLADTQRLHGLINNLLTANRLELKAPRLALRKADLSVFIRKYFDQQGPTLPPDTRLNLELQEGLVSRFEAESLEVVLRNLLENALFYSDPPADISVRLSGDKHHCRLIISDRGRGLAPQEQKKVFRIFYRANRGSERVPGTGLGLFIARAIIRRHRGKIWLNSPGPGQGTSVHIQLPRVLENL</sequence>
<name>A0A0C2HGW9_9BACT</name>
<accession>A0A0C2HGW9</accession>
<dbReference type="InterPro" id="IPR003594">
    <property type="entry name" value="HATPase_dom"/>
</dbReference>
<dbReference type="SUPFAM" id="SSF55874">
    <property type="entry name" value="ATPase domain of HSP90 chaperone/DNA topoisomerase II/histidine kinase"/>
    <property type="match status" value="1"/>
</dbReference>
<dbReference type="GO" id="GO:0000155">
    <property type="term" value="F:phosphorelay sensor kinase activity"/>
    <property type="evidence" value="ECO:0007669"/>
    <property type="project" value="InterPro"/>
</dbReference>
<evidence type="ECO:0000256" key="6">
    <source>
        <dbReference type="ARBA" id="ARBA00022777"/>
    </source>
</evidence>
<evidence type="ECO:0000256" key="5">
    <source>
        <dbReference type="ARBA" id="ARBA00022741"/>
    </source>
</evidence>
<keyword evidence="9" id="KW-0812">Transmembrane</keyword>
<feature type="domain" description="Histidine kinase" evidence="10">
    <location>
        <begin position="111"/>
        <end position="326"/>
    </location>
</feature>
<dbReference type="InterPro" id="IPR005467">
    <property type="entry name" value="His_kinase_dom"/>
</dbReference>
<dbReference type="PANTHER" id="PTHR42878:SF7">
    <property type="entry name" value="SENSOR HISTIDINE KINASE GLRK"/>
    <property type="match status" value="1"/>
</dbReference>
<keyword evidence="5" id="KW-0547">Nucleotide-binding</keyword>
<evidence type="ECO:0000256" key="8">
    <source>
        <dbReference type="ARBA" id="ARBA00023012"/>
    </source>
</evidence>
<evidence type="ECO:0000256" key="7">
    <source>
        <dbReference type="ARBA" id="ARBA00022840"/>
    </source>
</evidence>
<dbReference type="InterPro" id="IPR036890">
    <property type="entry name" value="HATPase_C_sf"/>
</dbReference>
<gene>
    <name evidence="11" type="ORF">GFER_11245</name>
</gene>
<dbReference type="SMART" id="SM00387">
    <property type="entry name" value="HATPase_c"/>
    <property type="match status" value="1"/>
</dbReference>
<dbReference type="InterPro" id="IPR036097">
    <property type="entry name" value="HisK_dim/P_sf"/>
</dbReference>
<dbReference type="InterPro" id="IPR050351">
    <property type="entry name" value="BphY/WalK/GraS-like"/>
</dbReference>
<keyword evidence="8" id="KW-0902">Two-component regulatory system</keyword>
<keyword evidence="12" id="KW-1185">Reference proteome</keyword>